<dbReference type="InterPro" id="IPR023346">
    <property type="entry name" value="Lysozyme-like_dom_sf"/>
</dbReference>
<dbReference type="Gene3D" id="1.10.530.10">
    <property type="match status" value="1"/>
</dbReference>
<keyword evidence="1" id="KW-0732">Signal</keyword>
<reference evidence="4 5" key="1">
    <citation type="submission" date="2019-12" db="EMBL/GenBank/DDBJ databases">
        <title>The genome of Stappia indica PHM037.</title>
        <authorList>
            <person name="Kacar D."/>
            <person name="Galan B."/>
            <person name="Canedo L."/>
            <person name="Rodriguez P."/>
            <person name="de la Calle F."/>
            <person name="Garcia J.L."/>
        </authorList>
    </citation>
    <scope>NUCLEOTIDE SEQUENCE [LARGE SCALE GENOMIC DNA]</scope>
    <source>
        <strain evidence="4 5">PHM037</strain>
    </source>
</reference>
<dbReference type="InterPro" id="IPR036366">
    <property type="entry name" value="PGBDSf"/>
</dbReference>
<dbReference type="PANTHER" id="PTHR30163">
    <property type="entry name" value="MEMBRANE-BOUND LYTIC MUREIN TRANSGLYCOSYLASE B"/>
    <property type="match status" value="1"/>
</dbReference>
<dbReference type="CDD" id="cd13399">
    <property type="entry name" value="Slt35-like"/>
    <property type="match status" value="1"/>
</dbReference>
<dbReference type="InterPro" id="IPR036365">
    <property type="entry name" value="PGBD-like_sf"/>
</dbReference>
<dbReference type="OrthoDB" id="9808544at2"/>
<dbReference type="SUPFAM" id="SSF53955">
    <property type="entry name" value="Lysozyme-like"/>
    <property type="match status" value="1"/>
</dbReference>
<evidence type="ECO:0000259" key="2">
    <source>
        <dbReference type="Pfam" id="PF01471"/>
    </source>
</evidence>
<dbReference type="GO" id="GO:0008933">
    <property type="term" value="F:peptidoglycan lytic transglycosylase activity"/>
    <property type="evidence" value="ECO:0007669"/>
    <property type="project" value="TreeGrafter"/>
</dbReference>
<organism evidence="4 5">
    <name type="scientific">Stappia indica</name>
    <dbReference type="NCBI Taxonomy" id="538381"/>
    <lineage>
        <taxon>Bacteria</taxon>
        <taxon>Pseudomonadati</taxon>
        <taxon>Pseudomonadota</taxon>
        <taxon>Alphaproteobacteria</taxon>
        <taxon>Hyphomicrobiales</taxon>
        <taxon>Stappiaceae</taxon>
        <taxon>Stappia</taxon>
    </lineage>
</organism>
<protein>
    <submittedName>
        <fullName evidence="4">Lytic murein transglycosylase</fullName>
    </submittedName>
</protein>
<dbReference type="NCBIfam" id="TIGR02283">
    <property type="entry name" value="MltB_2"/>
    <property type="match status" value="1"/>
</dbReference>
<dbReference type="InterPro" id="IPR002477">
    <property type="entry name" value="Peptidoglycan-bd-like"/>
</dbReference>
<evidence type="ECO:0000256" key="1">
    <source>
        <dbReference type="SAM" id="SignalP"/>
    </source>
</evidence>
<dbReference type="FunFam" id="1.10.8.350:FF:000001">
    <property type="entry name" value="Lytic murein transglycosylase B"/>
    <property type="match status" value="1"/>
</dbReference>
<dbReference type="SUPFAM" id="SSF47090">
    <property type="entry name" value="PGBD-like"/>
    <property type="match status" value="1"/>
</dbReference>
<dbReference type="InterPro" id="IPR031304">
    <property type="entry name" value="SLT_2"/>
</dbReference>
<evidence type="ECO:0000259" key="3">
    <source>
        <dbReference type="Pfam" id="PF13406"/>
    </source>
</evidence>
<dbReference type="PANTHER" id="PTHR30163:SF8">
    <property type="entry name" value="LYTIC MUREIN TRANSGLYCOSYLASE"/>
    <property type="match status" value="1"/>
</dbReference>
<feature type="domain" description="Transglycosylase SLT" evidence="3">
    <location>
        <begin position="41"/>
        <end position="331"/>
    </location>
</feature>
<dbReference type="RefSeq" id="WP_158193857.1">
    <property type="nucleotide sequence ID" value="NZ_CP046908.1"/>
</dbReference>
<feature type="domain" description="Peptidoglycan binding-like" evidence="2">
    <location>
        <begin position="353"/>
        <end position="405"/>
    </location>
</feature>
<dbReference type="Pfam" id="PF01471">
    <property type="entry name" value="PG_binding_1"/>
    <property type="match status" value="1"/>
</dbReference>
<accession>A0A857C7E9</accession>
<sequence length="411" mass="45621">MFLLQSHAKGPARTARRLAGALGLALTLCLPAGAAMADAGFTRWVDGFWSTARSAGVSQATYRRAFQGMTPDEDTIRLMNRQSEFVKPIWEYLDSAVSDTRVENGRQMLQTYARELAVIESRYGVERHAVVAIWGMETNYGNFMGKHYVVRALATLAYAAPRRREFWQRELVTALQILDAGHVSPDRMEGSWAGAMGHTQFMPSSWKQYASDYDGDGRRDIWTNIPDALASTANYLKKHGWQGGKTWGYEVELPRGFDYTLADTDRTLGDWARIGVRRPGGRNFPRPSDNAELVLPAGASGPAFLMLKNFFVIKRYNNATAYALAVGHLADRIRGGEPFARQWQRDALPLSKPQAEELQTLLNRRGFSVGTADGQVGPATRRGIRAYQTAAGLIPDGYASVALLEHIRSGR</sequence>
<dbReference type="InterPro" id="IPR043426">
    <property type="entry name" value="MltB-like"/>
</dbReference>
<evidence type="ECO:0000313" key="5">
    <source>
        <dbReference type="Proteomes" id="UP000435648"/>
    </source>
</evidence>
<gene>
    <name evidence="4" type="ORF">GH266_10465</name>
</gene>
<dbReference type="Pfam" id="PF13406">
    <property type="entry name" value="SLT_2"/>
    <property type="match status" value="1"/>
</dbReference>
<proteinExistence type="predicted"/>
<dbReference type="Gene3D" id="1.10.8.350">
    <property type="entry name" value="Bacterial muramidase"/>
    <property type="match status" value="1"/>
</dbReference>
<feature type="signal peptide" evidence="1">
    <location>
        <begin position="1"/>
        <end position="37"/>
    </location>
</feature>
<dbReference type="AlphaFoldDB" id="A0A857C7E9"/>
<dbReference type="Proteomes" id="UP000435648">
    <property type="component" value="Chromosome"/>
</dbReference>
<dbReference type="Gene3D" id="1.10.101.10">
    <property type="entry name" value="PGBD-like superfamily/PGBD"/>
    <property type="match status" value="1"/>
</dbReference>
<dbReference type="InterPro" id="IPR011970">
    <property type="entry name" value="MltB_2"/>
</dbReference>
<evidence type="ECO:0000313" key="4">
    <source>
        <dbReference type="EMBL" id="QGZ34900.1"/>
    </source>
</evidence>
<dbReference type="GO" id="GO:0009253">
    <property type="term" value="P:peptidoglycan catabolic process"/>
    <property type="evidence" value="ECO:0007669"/>
    <property type="project" value="TreeGrafter"/>
</dbReference>
<dbReference type="KEGG" id="siw:GH266_10465"/>
<name>A0A857C7E9_9HYPH</name>
<feature type="chain" id="PRO_5032899294" evidence="1">
    <location>
        <begin position="38"/>
        <end position="411"/>
    </location>
</feature>
<dbReference type="EMBL" id="CP046908">
    <property type="protein sequence ID" value="QGZ34900.1"/>
    <property type="molecule type" value="Genomic_DNA"/>
</dbReference>